<evidence type="ECO:0000256" key="3">
    <source>
        <dbReference type="PIRNR" id="PIRNR006223"/>
    </source>
</evidence>
<comment type="caution">
    <text evidence="4">The sequence shown here is derived from an EMBL/GenBank/DDBJ whole genome shotgun (WGS) entry which is preliminary data.</text>
</comment>
<comment type="similarity">
    <text evidence="3">Belongs to the dsrC/tusE family.</text>
</comment>
<reference evidence="4 5" key="1">
    <citation type="submission" date="2021-04" db="EMBL/GenBank/DDBJ databases">
        <authorList>
            <person name="Pira H."/>
            <person name="Risdian C."/>
            <person name="Wink J."/>
        </authorList>
    </citation>
    <scope>NUCLEOTIDE SEQUENCE [LARGE SCALE GENOMIC DNA]</scope>
    <source>
        <strain evidence="4 5">WH53</strain>
    </source>
</reference>
<dbReference type="InterPro" id="IPR043163">
    <property type="entry name" value="DsrC-like_N"/>
</dbReference>
<name>A0ABS5ZE17_9GAMM</name>
<dbReference type="PANTHER" id="PTHR37010">
    <property type="entry name" value="SULFURTRANSFERASE TUSE"/>
    <property type="match status" value="1"/>
</dbReference>
<dbReference type="PANTHER" id="PTHR37010:SF1">
    <property type="entry name" value="SULFURTRANSFERASE TUSE"/>
    <property type="match status" value="1"/>
</dbReference>
<proteinExistence type="inferred from homology"/>
<keyword evidence="3" id="KW-0808">Transferase</keyword>
<protein>
    <recommendedName>
        <fullName evidence="3">Sulfurtransferase</fullName>
        <ecNumber evidence="3">2.8.1.-</ecNumber>
    </recommendedName>
</protein>
<dbReference type="NCBIfam" id="TIGR03342">
    <property type="entry name" value="dsrC_tusE_dsvC"/>
    <property type="match status" value="1"/>
</dbReference>
<accession>A0ABS5ZE17</accession>
<dbReference type="SUPFAM" id="SSF69721">
    <property type="entry name" value="DsrC, the gamma subunit of dissimilatory sulfite reductase"/>
    <property type="match status" value="1"/>
</dbReference>
<organism evidence="4 5">
    <name type="scientific">Zooshikella harenae</name>
    <dbReference type="NCBI Taxonomy" id="2827238"/>
    <lineage>
        <taxon>Bacteria</taxon>
        <taxon>Pseudomonadati</taxon>
        <taxon>Pseudomonadota</taxon>
        <taxon>Gammaproteobacteria</taxon>
        <taxon>Oceanospirillales</taxon>
        <taxon>Zooshikellaceae</taxon>
        <taxon>Zooshikella</taxon>
    </lineage>
</organism>
<comment type="function">
    <text evidence="3">Part of a sulfur-relay system.</text>
</comment>
<dbReference type="Pfam" id="PF04358">
    <property type="entry name" value="DsrC"/>
    <property type="match status" value="1"/>
</dbReference>
<evidence type="ECO:0000256" key="1">
    <source>
        <dbReference type="ARBA" id="ARBA00004496"/>
    </source>
</evidence>
<evidence type="ECO:0000313" key="4">
    <source>
        <dbReference type="EMBL" id="MBU2712235.1"/>
    </source>
</evidence>
<dbReference type="Gene3D" id="1.10.10.370">
    <property type="entry name" value="DsrC-like protein, C-terminal domain"/>
    <property type="match status" value="1"/>
</dbReference>
<dbReference type="Gene3D" id="3.30.1420.10">
    <property type="match status" value="1"/>
</dbReference>
<evidence type="ECO:0000313" key="5">
    <source>
        <dbReference type="Proteomes" id="UP000690515"/>
    </source>
</evidence>
<dbReference type="EC" id="2.8.1.-" evidence="3"/>
<evidence type="ECO:0000256" key="2">
    <source>
        <dbReference type="ARBA" id="ARBA00022490"/>
    </source>
</evidence>
<sequence length="111" mass="12676">MQQLVIDERIISQDKEGYLVALEDWSPEVAKALAEKEGLELTDQHWQLIECIRNFYQQFQLSPAMRPLVKYIGQQLGKEKGNSIYLMKLFPGSPAKLMAKIAGLPRPDNCL</sequence>
<dbReference type="InterPro" id="IPR007453">
    <property type="entry name" value="DsrC/TusE"/>
</dbReference>
<dbReference type="EMBL" id="JAGSOY010000033">
    <property type="protein sequence ID" value="MBU2712235.1"/>
    <property type="molecule type" value="Genomic_DNA"/>
</dbReference>
<dbReference type="Proteomes" id="UP000690515">
    <property type="component" value="Unassembled WGS sequence"/>
</dbReference>
<comment type="subcellular location">
    <subcellularLocation>
        <location evidence="1">Cytoplasm</location>
    </subcellularLocation>
</comment>
<gene>
    <name evidence="4" type="ORF">KCG35_14310</name>
</gene>
<keyword evidence="2" id="KW-0963">Cytoplasm</keyword>
<dbReference type="PIRSF" id="PIRSF006223">
    <property type="entry name" value="DsrC_TusE"/>
    <property type="match status" value="1"/>
</dbReference>
<keyword evidence="5" id="KW-1185">Reference proteome</keyword>
<dbReference type="RefSeq" id="WP_215820465.1">
    <property type="nucleotide sequence ID" value="NZ_JAGSOY010000033.1"/>
</dbReference>
<dbReference type="InterPro" id="IPR025526">
    <property type="entry name" value="DsrC-like_dom_sf"/>
</dbReference>
<dbReference type="InterPro" id="IPR042072">
    <property type="entry name" value="DsrC-like_C"/>
</dbReference>